<reference evidence="2" key="1">
    <citation type="journal article" date="2014" name="Science">
        <title>Ancient hybridizations among the ancestral genomes of bread wheat.</title>
        <authorList>
            <consortium name="International Wheat Genome Sequencing Consortium,"/>
            <person name="Marcussen T."/>
            <person name="Sandve S.R."/>
            <person name="Heier L."/>
            <person name="Spannagl M."/>
            <person name="Pfeifer M."/>
            <person name="Jakobsen K.S."/>
            <person name="Wulff B.B."/>
            <person name="Steuernagel B."/>
            <person name="Mayer K.F."/>
            <person name="Olsen O.A."/>
        </authorList>
    </citation>
    <scope>NUCLEOTIDE SEQUENCE [LARGE SCALE GENOMIC DNA]</scope>
    <source>
        <strain evidence="2">cv. AL8/78</strain>
    </source>
</reference>
<dbReference type="Proteomes" id="UP000015105">
    <property type="component" value="Chromosome 7D"/>
</dbReference>
<reference evidence="1" key="5">
    <citation type="journal article" date="2021" name="G3 (Bethesda)">
        <title>Aegilops tauschii genome assembly Aet v5.0 features greater sequence contiguity and improved annotation.</title>
        <authorList>
            <person name="Wang L."/>
            <person name="Zhu T."/>
            <person name="Rodriguez J.C."/>
            <person name="Deal K.R."/>
            <person name="Dubcovsky J."/>
            <person name="McGuire P.E."/>
            <person name="Lux T."/>
            <person name="Spannagl M."/>
            <person name="Mayer K.F.X."/>
            <person name="Baldrich P."/>
            <person name="Meyers B.C."/>
            <person name="Huo N."/>
            <person name="Gu Y.Q."/>
            <person name="Zhou H."/>
            <person name="Devos K.M."/>
            <person name="Bennetzen J.L."/>
            <person name="Unver T."/>
            <person name="Budak H."/>
            <person name="Gulick P.J."/>
            <person name="Galiba G."/>
            <person name="Kalapos B."/>
            <person name="Nelson D.R."/>
            <person name="Li P."/>
            <person name="You F.M."/>
            <person name="Luo M.C."/>
            <person name="Dvorak J."/>
        </authorList>
    </citation>
    <scope>NUCLEOTIDE SEQUENCE [LARGE SCALE GENOMIC DNA]</scope>
    <source>
        <strain evidence="1">cv. AL8/78</strain>
    </source>
</reference>
<reference evidence="2" key="2">
    <citation type="journal article" date="2017" name="Nat. Plants">
        <title>The Aegilops tauschii genome reveals multiple impacts of transposons.</title>
        <authorList>
            <person name="Zhao G."/>
            <person name="Zou C."/>
            <person name="Li K."/>
            <person name="Wang K."/>
            <person name="Li T."/>
            <person name="Gao L."/>
            <person name="Zhang X."/>
            <person name="Wang H."/>
            <person name="Yang Z."/>
            <person name="Liu X."/>
            <person name="Jiang W."/>
            <person name="Mao L."/>
            <person name="Kong X."/>
            <person name="Jiao Y."/>
            <person name="Jia J."/>
        </authorList>
    </citation>
    <scope>NUCLEOTIDE SEQUENCE [LARGE SCALE GENOMIC DNA]</scope>
    <source>
        <strain evidence="2">cv. AL8/78</strain>
    </source>
</reference>
<dbReference type="Gramene" id="AET7Gv20510500.5">
    <property type="protein sequence ID" value="AET7Gv20510500.5"/>
    <property type="gene ID" value="AET7Gv20510500"/>
</dbReference>
<evidence type="ECO:0000313" key="1">
    <source>
        <dbReference type="EnsemblPlants" id="AET7Gv20510500.5"/>
    </source>
</evidence>
<keyword evidence="2" id="KW-1185">Reference proteome</keyword>
<accession>A0A453R9R4</accession>
<evidence type="ECO:0000313" key="2">
    <source>
        <dbReference type="Proteomes" id="UP000015105"/>
    </source>
</evidence>
<proteinExistence type="predicted"/>
<organism evidence="1 2">
    <name type="scientific">Aegilops tauschii subsp. strangulata</name>
    <name type="common">Goatgrass</name>
    <dbReference type="NCBI Taxonomy" id="200361"/>
    <lineage>
        <taxon>Eukaryota</taxon>
        <taxon>Viridiplantae</taxon>
        <taxon>Streptophyta</taxon>
        <taxon>Embryophyta</taxon>
        <taxon>Tracheophyta</taxon>
        <taxon>Spermatophyta</taxon>
        <taxon>Magnoliopsida</taxon>
        <taxon>Liliopsida</taxon>
        <taxon>Poales</taxon>
        <taxon>Poaceae</taxon>
        <taxon>BOP clade</taxon>
        <taxon>Pooideae</taxon>
        <taxon>Triticodae</taxon>
        <taxon>Triticeae</taxon>
        <taxon>Triticinae</taxon>
        <taxon>Aegilops</taxon>
    </lineage>
</organism>
<dbReference type="EnsemblPlants" id="AET7Gv20510500.5">
    <property type="protein sequence ID" value="AET7Gv20510500.5"/>
    <property type="gene ID" value="AET7Gv20510500"/>
</dbReference>
<reference evidence="1" key="4">
    <citation type="submission" date="2019-03" db="UniProtKB">
        <authorList>
            <consortium name="EnsemblPlants"/>
        </authorList>
    </citation>
    <scope>IDENTIFICATION</scope>
</reference>
<name>A0A453R9R4_AEGTS</name>
<protein>
    <submittedName>
        <fullName evidence="1">Uncharacterized protein</fullName>
    </submittedName>
</protein>
<reference evidence="1" key="3">
    <citation type="journal article" date="2017" name="Nature">
        <title>Genome sequence of the progenitor of the wheat D genome Aegilops tauschii.</title>
        <authorList>
            <person name="Luo M.C."/>
            <person name="Gu Y.Q."/>
            <person name="Puiu D."/>
            <person name="Wang H."/>
            <person name="Twardziok S.O."/>
            <person name="Deal K.R."/>
            <person name="Huo N."/>
            <person name="Zhu T."/>
            <person name="Wang L."/>
            <person name="Wang Y."/>
            <person name="McGuire P.E."/>
            <person name="Liu S."/>
            <person name="Long H."/>
            <person name="Ramasamy R.K."/>
            <person name="Rodriguez J.C."/>
            <person name="Van S.L."/>
            <person name="Yuan L."/>
            <person name="Wang Z."/>
            <person name="Xia Z."/>
            <person name="Xiao L."/>
            <person name="Anderson O.D."/>
            <person name="Ouyang S."/>
            <person name="Liang Y."/>
            <person name="Zimin A.V."/>
            <person name="Pertea G."/>
            <person name="Qi P."/>
            <person name="Bennetzen J.L."/>
            <person name="Dai X."/>
            <person name="Dawson M.W."/>
            <person name="Muller H.G."/>
            <person name="Kugler K."/>
            <person name="Rivarola-Duarte L."/>
            <person name="Spannagl M."/>
            <person name="Mayer K.F.X."/>
            <person name="Lu F.H."/>
            <person name="Bevan M.W."/>
            <person name="Leroy P."/>
            <person name="Li P."/>
            <person name="You F.M."/>
            <person name="Sun Q."/>
            <person name="Liu Z."/>
            <person name="Lyons E."/>
            <person name="Wicker T."/>
            <person name="Salzberg S.L."/>
            <person name="Devos K.M."/>
            <person name="Dvorak J."/>
        </authorList>
    </citation>
    <scope>NUCLEOTIDE SEQUENCE [LARGE SCALE GENOMIC DNA]</scope>
    <source>
        <strain evidence="1">cv. AL8/78</strain>
    </source>
</reference>
<dbReference type="AlphaFoldDB" id="A0A453R9R4"/>
<sequence length="107" mass="11800">MCFFILLQPVVPPKDASLKMVHGGSRLLVLKLNFIGRQKMATIRHPSVLALPGLNQCAFLLPVPPGRIIFMIEGLLSWPDPGNLTKADQSRRSPSVRCLCQVILLEA</sequence>